<dbReference type="Pfam" id="PF01400">
    <property type="entry name" value="Astacin"/>
    <property type="match status" value="1"/>
</dbReference>
<keyword evidence="1 7" id="KW-0645">Protease</keyword>
<reference evidence="13" key="1">
    <citation type="submission" date="2022-11" db="UniProtKB">
        <authorList>
            <consortium name="WormBaseParasite"/>
        </authorList>
    </citation>
    <scope>IDENTIFICATION</scope>
</reference>
<dbReference type="PROSITE" id="PS01186">
    <property type="entry name" value="EGF_2"/>
    <property type="match status" value="1"/>
</dbReference>
<evidence type="ECO:0000313" key="13">
    <source>
        <dbReference type="WBParaSite" id="Gr19_v10_g9613.t2"/>
    </source>
</evidence>
<evidence type="ECO:0000256" key="8">
    <source>
        <dbReference type="RuleBase" id="RU361183"/>
    </source>
</evidence>
<dbReference type="SMART" id="SM00235">
    <property type="entry name" value="ZnMc"/>
    <property type="match status" value="1"/>
</dbReference>
<evidence type="ECO:0000256" key="2">
    <source>
        <dbReference type="ARBA" id="ARBA00022723"/>
    </source>
</evidence>
<proteinExistence type="predicted"/>
<evidence type="ECO:0000259" key="11">
    <source>
        <dbReference type="PROSITE" id="PS51864"/>
    </source>
</evidence>
<evidence type="ECO:0000256" key="4">
    <source>
        <dbReference type="ARBA" id="ARBA00022833"/>
    </source>
</evidence>
<dbReference type="SUPFAM" id="SSF55486">
    <property type="entry name" value="Metalloproteases ('zincins'), catalytic domain"/>
    <property type="match status" value="1"/>
</dbReference>
<keyword evidence="4 7" id="KW-0862">Zinc</keyword>
<organism evidence="12 13">
    <name type="scientific">Globodera rostochiensis</name>
    <name type="common">Golden nematode worm</name>
    <name type="synonym">Heterodera rostochiensis</name>
    <dbReference type="NCBI Taxonomy" id="31243"/>
    <lineage>
        <taxon>Eukaryota</taxon>
        <taxon>Metazoa</taxon>
        <taxon>Ecdysozoa</taxon>
        <taxon>Nematoda</taxon>
        <taxon>Chromadorea</taxon>
        <taxon>Rhabditida</taxon>
        <taxon>Tylenchina</taxon>
        <taxon>Tylenchomorpha</taxon>
        <taxon>Tylenchoidea</taxon>
        <taxon>Heteroderidae</taxon>
        <taxon>Heteroderinae</taxon>
        <taxon>Globodera</taxon>
    </lineage>
</organism>
<dbReference type="PROSITE" id="PS00022">
    <property type="entry name" value="EGF_1"/>
    <property type="match status" value="1"/>
</dbReference>
<dbReference type="InterPro" id="IPR006026">
    <property type="entry name" value="Peptidase_Metallo"/>
</dbReference>
<keyword evidence="3 7" id="KW-0378">Hydrolase</keyword>
<feature type="binding site" evidence="7">
    <location>
        <position position="1377"/>
    </location>
    <ligand>
        <name>Zn(2+)</name>
        <dbReference type="ChEBI" id="CHEBI:29105"/>
        <note>catalytic</note>
    </ligand>
</feature>
<evidence type="ECO:0000256" key="5">
    <source>
        <dbReference type="ARBA" id="ARBA00023049"/>
    </source>
</evidence>
<feature type="binding site" evidence="7">
    <location>
        <position position="1371"/>
    </location>
    <ligand>
        <name>Zn(2+)</name>
        <dbReference type="ChEBI" id="CHEBI:29105"/>
        <note>catalytic</note>
    </ligand>
</feature>
<dbReference type="GO" id="GO:0004222">
    <property type="term" value="F:metalloendopeptidase activity"/>
    <property type="evidence" value="ECO:0007669"/>
    <property type="project" value="UniProtKB-UniRule"/>
</dbReference>
<feature type="coiled-coil region" evidence="9">
    <location>
        <begin position="605"/>
        <end position="665"/>
    </location>
</feature>
<evidence type="ECO:0000256" key="7">
    <source>
        <dbReference type="PROSITE-ProRule" id="PRU01211"/>
    </source>
</evidence>
<evidence type="ECO:0000256" key="3">
    <source>
        <dbReference type="ARBA" id="ARBA00022801"/>
    </source>
</evidence>
<protein>
    <recommendedName>
        <fullName evidence="8">Metalloendopeptidase</fullName>
        <ecNumber evidence="8">3.4.24.-</ecNumber>
    </recommendedName>
</protein>
<keyword evidence="9" id="KW-0175">Coiled coil</keyword>
<evidence type="ECO:0000256" key="10">
    <source>
        <dbReference type="SAM" id="Phobius"/>
    </source>
</evidence>
<dbReference type="Gene3D" id="3.40.390.10">
    <property type="entry name" value="Collagenase (Catalytic Domain)"/>
    <property type="match status" value="1"/>
</dbReference>
<accession>A0A914IEZ2</accession>
<dbReference type="WBParaSite" id="Gr19_v10_g9613.t2">
    <property type="protein sequence ID" value="Gr19_v10_g9613.t2"/>
    <property type="gene ID" value="Gr19_v10_g9613"/>
</dbReference>
<keyword evidence="2 7" id="KW-0479">Metal-binding</keyword>
<dbReference type="GO" id="GO:0008270">
    <property type="term" value="F:zinc ion binding"/>
    <property type="evidence" value="ECO:0007669"/>
    <property type="project" value="UniProtKB-UniRule"/>
</dbReference>
<keyword evidence="10" id="KW-0472">Membrane</keyword>
<keyword evidence="10" id="KW-1133">Transmembrane helix</keyword>
<evidence type="ECO:0000313" key="12">
    <source>
        <dbReference type="Proteomes" id="UP000887572"/>
    </source>
</evidence>
<evidence type="ECO:0000256" key="9">
    <source>
        <dbReference type="SAM" id="Coils"/>
    </source>
</evidence>
<dbReference type="EC" id="3.4.24.-" evidence="8"/>
<dbReference type="GO" id="GO:0006508">
    <property type="term" value="P:proteolysis"/>
    <property type="evidence" value="ECO:0007669"/>
    <property type="project" value="UniProtKB-KW"/>
</dbReference>
<evidence type="ECO:0000256" key="1">
    <source>
        <dbReference type="ARBA" id="ARBA00022670"/>
    </source>
</evidence>
<dbReference type="InterPro" id="IPR024079">
    <property type="entry name" value="MetalloPept_cat_dom_sf"/>
</dbReference>
<feature type="active site" evidence="7">
    <location>
        <position position="1368"/>
    </location>
</feature>
<comment type="caution">
    <text evidence="7">Lacks conserved residue(s) required for the propagation of feature annotation.</text>
</comment>
<feature type="binding site" evidence="7">
    <location>
        <position position="1367"/>
    </location>
    <ligand>
        <name>Zn(2+)</name>
        <dbReference type="ChEBI" id="CHEBI:29105"/>
        <note>catalytic</note>
    </ligand>
</feature>
<feature type="coiled-coil region" evidence="9">
    <location>
        <begin position="512"/>
        <end position="546"/>
    </location>
</feature>
<keyword evidence="5 7" id="KW-0482">Metalloprotease</keyword>
<feature type="transmembrane region" description="Helical" evidence="10">
    <location>
        <begin position="21"/>
        <end position="40"/>
    </location>
</feature>
<feature type="domain" description="Peptidase M12A" evidence="11">
    <location>
        <begin position="1268"/>
        <end position="1467"/>
    </location>
</feature>
<dbReference type="PRINTS" id="PR00480">
    <property type="entry name" value="ASTACIN"/>
</dbReference>
<dbReference type="Proteomes" id="UP000887572">
    <property type="component" value="Unplaced"/>
</dbReference>
<sequence length="1800" mass="205399">MSDNPKKVEKRLKEIFVCDDVLFGVFSFCGPFMLGLKVALISDRFDLLVDAHFKSKEWSLGRLEICCANGGIGTEIVKRFGDDGKRRLPIPQEPLPVKAIGFQSLRINYVDLSAIDFLQSIRRLFESKETNLFIGTFDENRRWEIIWHRIWPLINGNICVFYLSSSELDCLRRFSPTILRDYAKLRMIKSVAKWLHTPRGDGLPKVLKCGFCSTEMEGLKRAFVNSTDAVNFIICFWICPSSGIVPFQLKNNLTGERLELRRFDWEEWLLVRCPIERDEDKWAKWEKEAVRWEWRHQWNRIIIDFDDRAIGDGMFDANEDRSNFSQMKEGTVFNGEARAAYPVLKNIAVGISQFGTALRVSPNRKCDGGASPQEFGLIVSDRRISPARSDGLACFQRDIGQFVKTESEAQAYCFKERQQSPFSGASVPRRMFREWMAIGRNVLPEPFCHVENTGLIILAFVFLSAFVHLINCLLSSNSGPEPFDHRLLHDCITRLKEQELIIEKANKNAGNQHLAKAATDQLQKQNEELEQTLRTVEKRTLEFESENGKLKQLLNNTQHELEQCLALNTELKASVEMKDADLKVANEWQRELDRHGFMQQCTKLLQMMEEKVGESAKLMEEKEKKVERSEQEREKLRTRELQHRIKELDHSLKQSNELNGRLENKHYYEERSNPVVVHDNGTTAELEDQPKGYAQKCDPPDEWNKCQKNGNGTIRLEKKCKNHLICYKSKMAKDFGNWKFGGRFRVNNPNKGLADKCAGNDGTKGWHALQVTEEGNGTATFTSSFGNLNENLDYSSVSNGLKHMLDINITKALSPIGQSVGEEFLKALRLGAFMKDYDGMALQIAAMEILRSIGEKDEKLCKETCAAKWVHPTVISTTKTSTMSTSVKIRTLANVTNESPNLETSTMSTSVKIRTLANVNESPNLETSTRRPNPLASKKKNVDHFGINCTQIDFADDIAQFMISISAPSLYGFACANFEKVYEHGKYPENYPEVAKQDQVDACAQVPTASFCNETLALYACYQTESKMSAVNKEIAQICQNHLGISMVAGFRTRICVHREAEKELIVVESILDFSFSDQSYNIVVREEADGKAISDDSNKEKATIGAVLSSIVRQQINGNWAKSLHFIPPSDDYLTIHFQIPKFTQLITRRTDYLPYENDPKKILYPSPCDLMGDECELVKEIERKIDDLLECCSPKNPGGPCICTLPTPDPKEFTVFPPSAIIKPVNTQNEKPDKIEYTKEQAQEVYEGYLKECANCTPFLKKESHRAKRQAKPNLNKWTTFPIAIKFSKTLRPNPIAWKDAIEKGTRFIEKDTCINFTTDLSHAADEGIEVFNIYDGTCGQSYARKTAKWHQLWINCTDGGTAAHELLHALGLQHEHQRDDARNYVKLNRAKIAKDWLKWYEPLQKTDNFGFPYDFDSITHYPSGCNSEGVCDMFTLNRFYQQTMYQRDKPSFKDLAIINFIYCKDNCNGTENKCQNGGYPHPRRCSECLCPGGFGGTHCELVEEDRDCIDFTALDGFRKELVADWQTRELKPVVLACVGDALSCSCHWRIKPKDGKKVRIHLKTLNKALECEDPCKHSYVEVKYRKDKRASGARLCCSDLIRLQTDFTKNWIEADGPDVDIIISAHIKTRDKINLFELTYETDGAKLVSSNDCPEGANYDTKRDPEYDLICDHDPLTGKGILCCPEGQVCPKKRVSHSTWGCDIVVLNGQYREVRGENESKGFYFECFRREGESASFWGYWKDKSKDPIRIDDFQCLHYEEAGINQPPKETVIDHPFKFKKSAGSARWERDSRKKST</sequence>
<comment type="cofactor">
    <cofactor evidence="7 8">
        <name>Zn(2+)</name>
        <dbReference type="ChEBI" id="CHEBI:29105"/>
    </cofactor>
    <text evidence="7 8">Binds 1 zinc ion per subunit.</text>
</comment>
<dbReference type="PANTHER" id="PTHR10127">
    <property type="entry name" value="DISCOIDIN, CUB, EGF, LAMININ , AND ZINC METALLOPROTEASE DOMAIN CONTAINING"/>
    <property type="match status" value="1"/>
</dbReference>
<keyword evidence="12" id="KW-1185">Reference proteome</keyword>
<keyword evidence="10" id="KW-0812">Transmembrane</keyword>
<evidence type="ECO:0000256" key="6">
    <source>
        <dbReference type="ARBA" id="ARBA00023157"/>
    </source>
</evidence>
<dbReference type="InterPro" id="IPR000742">
    <property type="entry name" value="EGF"/>
</dbReference>
<dbReference type="PANTHER" id="PTHR10127:SF780">
    <property type="entry name" value="METALLOENDOPEPTIDASE"/>
    <property type="match status" value="1"/>
</dbReference>
<name>A0A914IEZ2_GLORO</name>
<dbReference type="PROSITE" id="PS51864">
    <property type="entry name" value="ASTACIN"/>
    <property type="match status" value="1"/>
</dbReference>
<keyword evidence="6" id="KW-1015">Disulfide bond</keyword>
<dbReference type="InterPro" id="IPR001506">
    <property type="entry name" value="Peptidase_M12A"/>
</dbReference>